<protein>
    <submittedName>
        <fullName evidence="18">Protein involved in polysaccharide export, contains SLBB domain of the beta-grasp fold</fullName>
    </submittedName>
</protein>
<dbReference type="InterPro" id="IPR054765">
    <property type="entry name" value="SLBB_dom"/>
</dbReference>
<keyword evidence="9" id="KW-0406">Ion transport</keyword>
<feature type="domain" description="Polysaccharide export protein N-terminal" evidence="15">
    <location>
        <begin position="134"/>
        <end position="209"/>
    </location>
</feature>
<keyword evidence="8" id="KW-0625">Polysaccharide transport</keyword>
<keyword evidence="3" id="KW-0813">Transport</keyword>
<keyword evidence="4" id="KW-1134">Transmembrane beta strand</keyword>
<keyword evidence="14" id="KW-0449">Lipoprotein</keyword>
<comment type="subcellular location">
    <subcellularLocation>
        <location evidence="1">Cell outer membrane</location>
        <topology evidence="1">Multi-pass membrane protein</topology>
    </subcellularLocation>
</comment>
<accession>A0A1H9DY07</accession>
<comment type="similarity">
    <text evidence="2">Belongs to the BexD/CtrA/VexA family.</text>
</comment>
<name>A0A1H9DY07_9BACT</name>
<dbReference type="RefSeq" id="WP_090166864.1">
    <property type="nucleotide sequence ID" value="NZ_FOFB01000006.1"/>
</dbReference>
<keyword evidence="12" id="KW-0564">Palmitate</keyword>
<evidence type="ECO:0000256" key="14">
    <source>
        <dbReference type="ARBA" id="ARBA00023288"/>
    </source>
</evidence>
<dbReference type="GO" id="GO:0046930">
    <property type="term" value="C:pore complex"/>
    <property type="evidence" value="ECO:0007669"/>
    <property type="project" value="UniProtKB-KW"/>
</dbReference>
<evidence type="ECO:0000256" key="11">
    <source>
        <dbReference type="ARBA" id="ARBA00023136"/>
    </source>
</evidence>
<dbReference type="GO" id="GO:0015288">
    <property type="term" value="F:porin activity"/>
    <property type="evidence" value="ECO:0007669"/>
    <property type="project" value="UniProtKB-KW"/>
</dbReference>
<dbReference type="OrthoDB" id="9808948at2"/>
<dbReference type="PANTHER" id="PTHR33619">
    <property type="entry name" value="POLYSACCHARIDE EXPORT PROTEIN GFCE-RELATED"/>
    <property type="match status" value="1"/>
</dbReference>
<evidence type="ECO:0000256" key="2">
    <source>
        <dbReference type="ARBA" id="ARBA00009450"/>
    </source>
</evidence>
<dbReference type="Gene3D" id="3.10.560.10">
    <property type="entry name" value="Outer membrane lipoprotein wza domain like"/>
    <property type="match status" value="5"/>
</dbReference>
<dbReference type="InParanoid" id="A0A1H9DY07"/>
<dbReference type="EMBL" id="FOFB01000006">
    <property type="protein sequence ID" value="SEQ18212.1"/>
    <property type="molecule type" value="Genomic_DNA"/>
</dbReference>
<dbReference type="Pfam" id="PF10531">
    <property type="entry name" value="SLBB"/>
    <property type="match status" value="3"/>
</dbReference>
<evidence type="ECO:0000256" key="9">
    <source>
        <dbReference type="ARBA" id="ARBA00023065"/>
    </source>
</evidence>
<dbReference type="Pfam" id="PF22461">
    <property type="entry name" value="SLBB_2"/>
    <property type="match status" value="1"/>
</dbReference>
<keyword evidence="11" id="KW-0472">Membrane</keyword>
<keyword evidence="19" id="KW-1185">Reference proteome</keyword>
<feature type="domain" description="SLBB" evidence="17">
    <location>
        <begin position="653"/>
        <end position="733"/>
    </location>
</feature>
<evidence type="ECO:0000313" key="19">
    <source>
        <dbReference type="Proteomes" id="UP000199021"/>
    </source>
</evidence>
<dbReference type="GO" id="GO:0009279">
    <property type="term" value="C:cell outer membrane"/>
    <property type="evidence" value="ECO:0007669"/>
    <property type="project" value="UniProtKB-SubCell"/>
</dbReference>
<dbReference type="Pfam" id="PF02563">
    <property type="entry name" value="Poly_export"/>
    <property type="match status" value="1"/>
</dbReference>
<dbReference type="STRING" id="478744.SAMN05444359_106171"/>
<proteinExistence type="inferred from homology"/>
<dbReference type="PANTHER" id="PTHR33619:SF3">
    <property type="entry name" value="POLYSACCHARIDE EXPORT PROTEIN GFCE-RELATED"/>
    <property type="match status" value="1"/>
</dbReference>
<keyword evidence="7" id="KW-0732">Signal</keyword>
<evidence type="ECO:0000256" key="12">
    <source>
        <dbReference type="ARBA" id="ARBA00023139"/>
    </source>
</evidence>
<evidence type="ECO:0000256" key="10">
    <source>
        <dbReference type="ARBA" id="ARBA00023114"/>
    </source>
</evidence>
<dbReference type="InterPro" id="IPR049712">
    <property type="entry name" value="Poly_export"/>
</dbReference>
<sequence>MFAQTIPTEAQIRQELASRDIDQEELNRRLLAEGINLSAVSPEEILRLRPRVEAIVAEMEAEKNAAEKAAQEAAAKSAAEISEAVEDGASVEEAISEVTTEAVNEVLPPSNIYGHDLFRGKSIEVFRATDNVVPPDSYPLKPGDEIAISIFGASQSDFILTVNDNGFIRLPSGWRIPVAGIPLGEARLLIANRLKQNFTFRDGQLNIRIQAARTINVNIFGEVENNGSFTLSSVNTAFNALVAAGGPNEKGTVRNIQLINGKDRKEIDVYEFLKSPTQESDFFLSNNATIYVPAAKKVVSLQGGVERPLRYELKEGETLSDLLSFAGGTTTRAETNSIRITRYVDSQLELLTVDLSKQPDFALKNDDLVSVPVIENPIENFVSVEGAVFLPGKYPFTEGVTLGDLVEQARVRPGARRDVGFLMRRNPDGTKRLLRVDLGAAAGAMDMLLSKGDALSILTQTRFIDQGNILISGAVRDEELDIPFPLDGGLTLEEAILLAGGTKANARNEASIIRTPLNNQEEREYLRIPLADAATLQLAPGDQITIYNQERFAEPFMVKISGAVREAGQYRYDPSLGLADLLTLAGGLKLQAARNKIDVFRLQITQNEPTQTLTATLEIDDNYNIISSSAPNFELRPFDILVVRQAPEFELIQTVFVDGEVRYPGEYALDGDNLKLTDLVKKAGGLTREAFPPGSTLYREQDGIGNVVIHLDDAMKNPAVVTNVTLKEGDILTIPKARDLVSIRTANTSAREIYVDSILADQNINVAFDGKESARWYIENYAAGYSDNAWKRTTTVQYPNGEIKSTKRFLFFKNYPEVRPGSIVTVGAKPPRKKRTDKEERTPVDWGKVAKETVGAVTSVLTLILLLDRVN</sequence>
<keyword evidence="10" id="KW-0626">Porin</keyword>
<evidence type="ECO:0000259" key="17">
    <source>
        <dbReference type="Pfam" id="PF22461"/>
    </source>
</evidence>
<reference evidence="19" key="1">
    <citation type="submission" date="2016-10" db="EMBL/GenBank/DDBJ databases">
        <authorList>
            <person name="Varghese N."/>
            <person name="Submissions S."/>
        </authorList>
    </citation>
    <scope>NUCLEOTIDE SEQUENCE [LARGE SCALE GENOMIC DNA]</scope>
    <source>
        <strain evidence="19">DSM 24740</strain>
    </source>
</reference>
<evidence type="ECO:0000256" key="5">
    <source>
        <dbReference type="ARBA" id="ARBA00022597"/>
    </source>
</evidence>
<evidence type="ECO:0000256" key="3">
    <source>
        <dbReference type="ARBA" id="ARBA00022448"/>
    </source>
</evidence>
<dbReference type="GO" id="GO:0006811">
    <property type="term" value="P:monoatomic ion transport"/>
    <property type="evidence" value="ECO:0007669"/>
    <property type="project" value="UniProtKB-KW"/>
</dbReference>
<evidence type="ECO:0000259" key="15">
    <source>
        <dbReference type="Pfam" id="PF02563"/>
    </source>
</evidence>
<dbReference type="Proteomes" id="UP000199021">
    <property type="component" value="Unassembled WGS sequence"/>
</dbReference>
<evidence type="ECO:0000256" key="6">
    <source>
        <dbReference type="ARBA" id="ARBA00022692"/>
    </source>
</evidence>
<evidence type="ECO:0000256" key="4">
    <source>
        <dbReference type="ARBA" id="ARBA00022452"/>
    </source>
</evidence>
<evidence type="ECO:0000259" key="16">
    <source>
        <dbReference type="Pfam" id="PF10531"/>
    </source>
</evidence>
<dbReference type="AlphaFoldDB" id="A0A1H9DY07"/>
<evidence type="ECO:0000256" key="13">
    <source>
        <dbReference type="ARBA" id="ARBA00023237"/>
    </source>
</evidence>
<keyword evidence="13" id="KW-0998">Cell outer membrane</keyword>
<keyword evidence="5" id="KW-0762">Sugar transport</keyword>
<dbReference type="InterPro" id="IPR003715">
    <property type="entry name" value="Poly_export_N"/>
</dbReference>
<evidence type="ECO:0000256" key="1">
    <source>
        <dbReference type="ARBA" id="ARBA00004571"/>
    </source>
</evidence>
<organism evidence="18 19">
    <name type="scientific">Neolewinella agarilytica</name>
    <dbReference type="NCBI Taxonomy" id="478744"/>
    <lineage>
        <taxon>Bacteria</taxon>
        <taxon>Pseudomonadati</taxon>
        <taxon>Bacteroidota</taxon>
        <taxon>Saprospiria</taxon>
        <taxon>Saprospirales</taxon>
        <taxon>Lewinellaceae</taxon>
        <taxon>Neolewinella</taxon>
    </lineage>
</organism>
<evidence type="ECO:0000256" key="8">
    <source>
        <dbReference type="ARBA" id="ARBA00023047"/>
    </source>
</evidence>
<evidence type="ECO:0000313" key="18">
    <source>
        <dbReference type="EMBL" id="SEQ18212.1"/>
    </source>
</evidence>
<dbReference type="GO" id="GO:0015159">
    <property type="term" value="F:polysaccharide transmembrane transporter activity"/>
    <property type="evidence" value="ECO:0007669"/>
    <property type="project" value="InterPro"/>
</dbReference>
<keyword evidence="6" id="KW-0812">Transmembrane</keyword>
<dbReference type="InterPro" id="IPR019554">
    <property type="entry name" value="Soluble_ligand-bd"/>
</dbReference>
<gene>
    <name evidence="18" type="ORF">SAMN05444359_106171</name>
</gene>
<feature type="domain" description="Soluble ligand binding" evidence="16">
    <location>
        <begin position="557"/>
        <end position="602"/>
    </location>
</feature>
<feature type="domain" description="Soluble ligand binding" evidence="16">
    <location>
        <begin position="217"/>
        <end position="261"/>
    </location>
</feature>
<evidence type="ECO:0000256" key="7">
    <source>
        <dbReference type="ARBA" id="ARBA00022729"/>
    </source>
</evidence>
<feature type="domain" description="Soluble ligand binding" evidence="16">
    <location>
        <begin position="298"/>
        <end position="342"/>
    </location>
</feature>